<keyword evidence="2" id="KW-1185">Reference proteome</keyword>
<evidence type="ECO:0000313" key="2">
    <source>
        <dbReference type="Proteomes" id="UP001162164"/>
    </source>
</evidence>
<evidence type="ECO:0000313" key="1">
    <source>
        <dbReference type="EMBL" id="KAJ8979589.1"/>
    </source>
</evidence>
<proteinExistence type="predicted"/>
<dbReference type="Proteomes" id="UP001162164">
    <property type="component" value="Unassembled WGS sequence"/>
</dbReference>
<accession>A0ABQ9JNT9</accession>
<sequence length="88" mass="9856">MNAVDLDVNALELDICPSLDAKSRCIPHRPCRSQRREGVCNALTQTFNESESGSDTRGSTYATKDYKTIERSYNSSVSAEREIIKKNI</sequence>
<gene>
    <name evidence="1" type="ORF">NQ317_019477</name>
</gene>
<comment type="caution">
    <text evidence="1">The sequence shown here is derived from an EMBL/GenBank/DDBJ whole genome shotgun (WGS) entry which is preliminary data.</text>
</comment>
<protein>
    <submittedName>
        <fullName evidence="1">Uncharacterized protein</fullName>
    </submittedName>
</protein>
<dbReference type="EMBL" id="JAPWTJ010000328">
    <property type="protein sequence ID" value="KAJ8979589.1"/>
    <property type="molecule type" value="Genomic_DNA"/>
</dbReference>
<organism evidence="1 2">
    <name type="scientific">Molorchus minor</name>
    <dbReference type="NCBI Taxonomy" id="1323400"/>
    <lineage>
        <taxon>Eukaryota</taxon>
        <taxon>Metazoa</taxon>
        <taxon>Ecdysozoa</taxon>
        <taxon>Arthropoda</taxon>
        <taxon>Hexapoda</taxon>
        <taxon>Insecta</taxon>
        <taxon>Pterygota</taxon>
        <taxon>Neoptera</taxon>
        <taxon>Endopterygota</taxon>
        <taxon>Coleoptera</taxon>
        <taxon>Polyphaga</taxon>
        <taxon>Cucujiformia</taxon>
        <taxon>Chrysomeloidea</taxon>
        <taxon>Cerambycidae</taxon>
        <taxon>Lamiinae</taxon>
        <taxon>Monochamini</taxon>
        <taxon>Molorchus</taxon>
    </lineage>
</organism>
<name>A0ABQ9JNT9_9CUCU</name>
<reference evidence="1" key="1">
    <citation type="journal article" date="2023" name="Insect Mol. Biol.">
        <title>Genome sequencing provides insights into the evolution of gene families encoding plant cell wall-degrading enzymes in longhorned beetles.</title>
        <authorList>
            <person name="Shin N.R."/>
            <person name="Okamura Y."/>
            <person name="Kirsch R."/>
            <person name="Pauchet Y."/>
        </authorList>
    </citation>
    <scope>NUCLEOTIDE SEQUENCE</scope>
    <source>
        <strain evidence="1">MMC_N1</strain>
    </source>
</reference>